<dbReference type="RefSeq" id="XP_015176627.1">
    <property type="nucleotide sequence ID" value="XM_015321141.1"/>
</dbReference>
<name>A0ABM1I8U0_POLDO</name>
<dbReference type="Proteomes" id="UP000694924">
    <property type="component" value="Unplaced"/>
</dbReference>
<organism evidence="2 3">
    <name type="scientific">Polistes dominula</name>
    <name type="common">European paper wasp</name>
    <name type="synonym">Vespa dominula</name>
    <dbReference type="NCBI Taxonomy" id="743375"/>
    <lineage>
        <taxon>Eukaryota</taxon>
        <taxon>Metazoa</taxon>
        <taxon>Ecdysozoa</taxon>
        <taxon>Arthropoda</taxon>
        <taxon>Hexapoda</taxon>
        <taxon>Insecta</taxon>
        <taxon>Pterygota</taxon>
        <taxon>Neoptera</taxon>
        <taxon>Endopterygota</taxon>
        <taxon>Hymenoptera</taxon>
        <taxon>Apocrita</taxon>
        <taxon>Aculeata</taxon>
        <taxon>Vespoidea</taxon>
        <taxon>Vespidae</taxon>
        <taxon>Polistinae</taxon>
        <taxon>Polistini</taxon>
        <taxon>Polistes</taxon>
    </lineage>
</organism>
<evidence type="ECO:0000256" key="1">
    <source>
        <dbReference type="ARBA" id="ARBA00004123"/>
    </source>
</evidence>
<dbReference type="InterPro" id="IPR009057">
    <property type="entry name" value="Homeodomain-like_sf"/>
</dbReference>
<protein>
    <submittedName>
        <fullName evidence="3">Uncharacterized protein LOC107066487</fullName>
    </submittedName>
</protein>
<evidence type="ECO:0000313" key="3">
    <source>
        <dbReference type="RefSeq" id="XP_015176627.1"/>
    </source>
</evidence>
<dbReference type="SUPFAM" id="SSF46689">
    <property type="entry name" value="Homeodomain-like"/>
    <property type="match status" value="1"/>
</dbReference>
<proteinExistence type="predicted"/>
<accession>A0ABM1I8U0</accession>
<dbReference type="GeneID" id="107066487"/>
<keyword evidence="2" id="KW-1185">Reference proteome</keyword>
<sequence length="184" mass="21497">MNDKSVIKNPSCSSAFKSSWSKNDKFLLLKSLKLYGHKNVAAISTFLTNKSQDDIKDTINCLKIKSKVVNKKKSLINDWIESKLIKKKNKMIRQALLFISLFEKNSFDNKISDYREIYRYLYKLSCGMKNTNLSELNQDILYKTLTEIDYKITTKPQKEEIMLHIEKLRNKNIKTYPGKKAANK</sequence>
<gene>
    <name evidence="3" type="primary">LOC107066487</name>
</gene>
<comment type="subcellular location">
    <subcellularLocation>
        <location evidence="1">Nucleus</location>
    </subcellularLocation>
</comment>
<evidence type="ECO:0000313" key="2">
    <source>
        <dbReference type="Proteomes" id="UP000694924"/>
    </source>
</evidence>
<reference evidence="3" key="1">
    <citation type="submission" date="2025-08" db="UniProtKB">
        <authorList>
            <consortium name="RefSeq"/>
        </authorList>
    </citation>
    <scope>IDENTIFICATION</scope>
    <source>
        <tissue evidence="3">Whole body</tissue>
    </source>
</reference>